<feature type="signal peptide" evidence="2">
    <location>
        <begin position="1"/>
        <end position="18"/>
    </location>
</feature>
<keyword evidence="2" id="KW-0732">Signal</keyword>
<dbReference type="Proteomes" id="UP000801492">
    <property type="component" value="Unassembled WGS sequence"/>
</dbReference>
<feature type="chain" id="PRO_5035466644" evidence="2">
    <location>
        <begin position="19"/>
        <end position="241"/>
    </location>
</feature>
<organism evidence="3 4">
    <name type="scientific">Ignelater luminosus</name>
    <name type="common">Cucubano</name>
    <name type="synonym">Pyrophorus luminosus</name>
    <dbReference type="NCBI Taxonomy" id="2038154"/>
    <lineage>
        <taxon>Eukaryota</taxon>
        <taxon>Metazoa</taxon>
        <taxon>Ecdysozoa</taxon>
        <taxon>Arthropoda</taxon>
        <taxon>Hexapoda</taxon>
        <taxon>Insecta</taxon>
        <taxon>Pterygota</taxon>
        <taxon>Neoptera</taxon>
        <taxon>Endopterygota</taxon>
        <taxon>Coleoptera</taxon>
        <taxon>Polyphaga</taxon>
        <taxon>Elateriformia</taxon>
        <taxon>Elateroidea</taxon>
        <taxon>Elateridae</taxon>
        <taxon>Agrypninae</taxon>
        <taxon>Pyrophorini</taxon>
        <taxon>Ignelater</taxon>
    </lineage>
</organism>
<evidence type="ECO:0000256" key="2">
    <source>
        <dbReference type="SAM" id="SignalP"/>
    </source>
</evidence>
<evidence type="ECO:0000313" key="3">
    <source>
        <dbReference type="EMBL" id="KAF2892385.1"/>
    </source>
</evidence>
<dbReference type="AlphaFoldDB" id="A0A8K0CRQ5"/>
<gene>
    <name evidence="3" type="ORF">ILUMI_13788</name>
</gene>
<feature type="region of interest" description="Disordered" evidence="1">
    <location>
        <begin position="126"/>
        <end position="172"/>
    </location>
</feature>
<dbReference type="EMBL" id="VTPC01008762">
    <property type="protein sequence ID" value="KAF2892385.1"/>
    <property type="molecule type" value="Genomic_DNA"/>
</dbReference>
<keyword evidence="4" id="KW-1185">Reference proteome</keyword>
<evidence type="ECO:0000256" key="1">
    <source>
        <dbReference type="SAM" id="MobiDB-lite"/>
    </source>
</evidence>
<proteinExistence type="predicted"/>
<accession>A0A8K0CRQ5</accession>
<protein>
    <submittedName>
        <fullName evidence="3">Uncharacterized protein</fullName>
    </submittedName>
</protein>
<feature type="compositionally biased region" description="Polar residues" evidence="1">
    <location>
        <begin position="138"/>
        <end position="149"/>
    </location>
</feature>
<sequence>MLHLCCLLASIQIVSISAKSKQDSMYDDSMLDFAELQNQNYIEITTSRSYHVPLHQRKHLKVNYFPNDMMQIHPTVRLTPKHEKKANRKVALENISDQRENSSKRQKTKWKQLLRNYLDTGFANYVPDEKRTSESDMPESNISKENSATQDEDNETQKINDSNENAVTQEEINETQKISRKYKKSGKKAGRIFYRLNNFWVSRYTTKANEKRRVTAEIVYNAILTYFRRVVDSISTKNDNL</sequence>
<name>A0A8K0CRQ5_IGNLU</name>
<feature type="compositionally biased region" description="Polar residues" evidence="1">
    <location>
        <begin position="157"/>
        <end position="170"/>
    </location>
</feature>
<reference evidence="3" key="1">
    <citation type="submission" date="2019-08" db="EMBL/GenBank/DDBJ databases">
        <title>The genome of the North American firefly Photinus pyralis.</title>
        <authorList>
            <consortium name="Photinus pyralis genome working group"/>
            <person name="Fallon T.R."/>
            <person name="Sander Lower S.E."/>
            <person name="Weng J.-K."/>
        </authorList>
    </citation>
    <scope>NUCLEOTIDE SEQUENCE</scope>
    <source>
        <strain evidence="3">TRF0915ILg1</strain>
        <tissue evidence="3">Whole body</tissue>
    </source>
</reference>
<evidence type="ECO:0000313" key="4">
    <source>
        <dbReference type="Proteomes" id="UP000801492"/>
    </source>
</evidence>
<comment type="caution">
    <text evidence="3">The sequence shown here is derived from an EMBL/GenBank/DDBJ whole genome shotgun (WGS) entry which is preliminary data.</text>
</comment>